<dbReference type="AlphaFoldDB" id="A0A2K2CPN5"/>
<gene>
    <name evidence="3" type="ORF">BRADI_4g23307v3</name>
</gene>
<dbReference type="Gramene" id="PNT63995">
    <property type="protein sequence ID" value="PNT63995"/>
    <property type="gene ID" value="BRADI_4g23307v3"/>
</dbReference>
<reference evidence="3 4" key="1">
    <citation type="journal article" date="2010" name="Nature">
        <title>Genome sequencing and analysis of the model grass Brachypodium distachyon.</title>
        <authorList>
            <consortium name="International Brachypodium Initiative"/>
        </authorList>
    </citation>
    <scope>NUCLEOTIDE SEQUENCE [LARGE SCALE GENOMIC DNA]</scope>
    <source>
        <strain evidence="3 4">Bd21</strain>
    </source>
</reference>
<dbReference type="InParanoid" id="A0A2K2CPN5"/>
<proteinExistence type="predicted"/>
<feature type="region of interest" description="Disordered" evidence="1">
    <location>
        <begin position="219"/>
        <end position="252"/>
    </location>
</feature>
<sequence>MGAGQVRARARRNNGNGGGGPNWLRPEEKSLNIYVLWQAYVLMAVTGLGYLALTWSTVVLLGGFVTTLGRKDFWCLTAISMIHEARQDPASIKGRNVVNYAVDLLDSKSVQDYLSGARMLDMFIKQGVDLRSLLLPSRPKIQKLIDTLRWRSSKREITECAARIVAHLAWDIDLTQYPGAIRCVSSLLDTTLPYWNNRQGENHQLPKSKLEQSTAVEQGLVSRGKKLDQRGAKKRKGQEGDDQQGAGDSCTDERGNGWNVLILQSLTILERLASDEHNCRDICATPDLLPKIMAPIYSDTLIQDISVSARENIVNGSFRLVYQLIRAQGWTGRRLCREMSASKQVISNLEMILDYSNKANKKLQTRAIQILTELTLDLSTNLTVDTKEYLIKNQLQIFLTGYGEEDPATMFIRKNKLKVTSGETLALLSKTETTSAFIIREYNSIFYHLSEVLDAKSNTIYMIAALAILENLCTNCTLDGEYVKESLLSKVLMKVLPVLMSKRKRPTEASQRKQYWATILSASRTEQMRRRQCKAWADDEEIGGFSSEDDDEENRLSRHSSRSKSSYQASKEQIDEMELQEALLSLTLVICNKLMVGGNDSDNLGPKIPNENGEILVMLKARTLRPRPAVYGW</sequence>
<dbReference type="ExpressionAtlas" id="A0A2K2CPN5">
    <property type="expression patterns" value="baseline"/>
</dbReference>
<protein>
    <submittedName>
        <fullName evidence="3 4">Uncharacterized protein</fullName>
    </submittedName>
</protein>
<dbReference type="EnsemblPlants" id="PNT63995">
    <property type="protein sequence ID" value="PNT63995"/>
    <property type="gene ID" value="BRADI_4g23307v3"/>
</dbReference>
<dbReference type="Proteomes" id="UP000008810">
    <property type="component" value="Chromosome 4"/>
</dbReference>
<feature type="region of interest" description="Disordered" evidence="1">
    <location>
        <begin position="542"/>
        <end position="569"/>
    </location>
</feature>
<name>A0A2K2CPN5_BRADI</name>
<dbReference type="PANTHER" id="PTHR33115:SF77">
    <property type="entry name" value="CONDENSIN COMPLEX SUBUNIT 1 C-TERMINAL DOMAIN-CONTAINING PROTEIN"/>
    <property type="match status" value="1"/>
</dbReference>
<organism evidence="3">
    <name type="scientific">Brachypodium distachyon</name>
    <name type="common">Purple false brome</name>
    <name type="synonym">Trachynia distachya</name>
    <dbReference type="NCBI Taxonomy" id="15368"/>
    <lineage>
        <taxon>Eukaryota</taxon>
        <taxon>Viridiplantae</taxon>
        <taxon>Streptophyta</taxon>
        <taxon>Embryophyta</taxon>
        <taxon>Tracheophyta</taxon>
        <taxon>Spermatophyta</taxon>
        <taxon>Magnoliopsida</taxon>
        <taxon>Liliopsida</taxon>
        <taxon>Poales</taxon>
        <taxon>Poaceae</taxon>
        <taxon>BOP clade</taxon>
        <taxon>Pooideae</taxon>
        <taxon>Stipodae</taxon>
        <taxon>Brachypodieae</taxon>
        <taxon>Brachypodium</taxon>
    </lineage>
</organism>
<feature type="transmembrane region" description="Helical" evidence="2">
    <location>
        <begin position="39"/>
        <end position="65"/>
    </location>
</feature>
<keyword evidence="2" id="KW-0812">Transmembrane</keyword>
<evidence type="ECO:0000313" key="4">
    <source>
        <dbReference type="EnsemblPlants" id="PNT63995"/>
    </source>
</evidence>
<dbReference type="InterPro" id="IPR011989">
    <property type="entry name" value="ARM-like"/>
</dbReference>
<evidence type="ECO:0000256" key="2">
    <source>
        <dbReference type="SAM" id="Phobius"/>
    </source>
</evidence>
<keyword evidence="5" id="KW-1185">Reference proteome</keyword>
<reference evidence="4" key="3">
    <citation type="submission" date="2018-08" db="UniProtKB">
        <authorList>
            <consortium name="EnsemblPlants"/>
        </authorList>
    </citation>
    <scope>IDENTIFICATION</scope>
    <source>
        <strain evidence="4">cv. Bd21</strain>
    </source>
</reference>
<accession>A0A2K2CPN5</accession>
<dbReference type="Gene3D" id="1.25.10.10">
    <property type="entry name" value="Leucine-rich Repeat Variant"/>
    <property type="match status" value="1"/>
</dbReference>
<dbReference type="FunCoup" id="A0A2K2CPN5">
    <property type="interactions" value="249"/>
</dbReference>
<feature type="compositionally biased region" description="Acidic residues" evidence="1">
    <location>
        <begin position="542"/>
        <end position="553"/>
    </location>
</feature>
<evidence type="ECO:0000256" key="1">
    <source>
        <dbReference type="SAM" id="MobiDB-lite"/>
    </source>
</evidence>
<keyword evidence="2" id="KW-1133">Transmembrane helix</keyword>
<dbReference type="SUPFAM" id="SSF48371">
    <property type="entry name" value="ARM repeat"/>
    <property type="match status" value="1"/>
</dbReference>
<reference evidence="3" key="2">
    <citation type="submission" date="2017-06" db="EMBL/GenBank/DDBJ databases">
        <title>WGS assembly of Brachypodium distachyon.</title>
        <authorList>
            <consortium name="The International Brachypodium Initiative"/>
            <person name="Lucas S."/>
            <person name="Harmon-Smith M."/>
            <person name="Lail K."/>
            <person name="Tice H."/>
            <person name="Grimwood J."/>
            <person name="Bruce D."/>
            <person name="Barry K."/>
            <person name="Shu S."/>
            <person name="Lindquist E."/>
            <person name="Wang M."/>
            <person name="Pitluck S."/>
            <person name="Vogel J.P."/>
            <person name="Garvin D.F."/>
            <person name="Mockler T.C."/>
            <person name="Schmutz J."/>
            <person name="Rokhsar D."/>
            <person name="Bevan M.W."/>
        </authorList>
    </citation>
    <scope>NUCLEOTIDE SEQUENCE</scope>
    <source>
        <strain evidence="3">Bd21</strain>
    </source>
</reference>
<dbReference type="PANTHER" id="PTHR33115">
    <property type="entry name" value="ARM REPEAT SUPERFAMILY PROTEIN"/>
    <property type="match status" value="1"/>
</dbReference>
<dbReference type="OrthoDB" id="689499at2759"/>
<dbReference type="EMBL" id="CM000883">
    <property type="protein sequence ID" value="PNT63995.1"/>
    <property type="molecule type" value="Genomic_DNA"/>
</dbReference>
<evidence type="ECO:0000313" key="3">
    <source>
        <dbReference type="EMBL" id="PNT63995.1"/>
    </source>
</evidence>
<keyword evidence="2" id="KW-0472">Membrane</keyword>
<evidence type="ECO:0000313" key="5">
    <source>
        <dbReference type="Proteomes" id="UP000008810"/>
    </source>
</evidence>
<dbReference type="InterPro" id="IPR016024">
    <property type="entry name" value="ARM-type_fold"/>
</dbReference>
<feature type="region of interest" description="Disordered" evidence="1">
    <location>
        <begin position="1"/>
        <end position="23"/>
    </location>
</feature>